<gene>
    <name evidence="1" type="ORF">QBE51_03045</name>
</gene>
<dbReference type="EMBL" id="CP121687">
    <property type="protein sequence ID" value="WZL70524.1"/>
    <property type="molecule type" value="Genomic_DNA"/>
</dbReference>
<organism evidence="1 2">
    <name type="scientific">Defluviitalea saccharophila</name>
    <dbReference type="NCBI Taxonomy" id="879970"/>
    <lineage>
        <taxon>Bacteria</taxon>
        <taxon>Bacillati</taxon>
        <taxon>Bacillota</taxon>
        <taxon>Clostridia</taxon>
        <taxon>Lachnospirales</taxon>
        <taxon>Defluviitaleaceae</taxon>
        <taxon>Defluviitalea</taxon>
    </lineage>
</organism>
<evidence type="ECO:0000313" key="2">
    <source>
        <dbReference type="Proteomes" id="UP001486565"/>
    </source>
</evidence>
<protein>
    <submittedName>
        <fullName evidence="1">Uncharacterized protein</fullName>
    </submittedName>
</protein>
<name>A0ABZ2Y7G8_9FIRM</name>
<sequence>MNNENNSLETNLSASFKESVPLAFLNFLKNTIEVSSNEFIPFMDEMDEQIEHMTDYIKDVLLSLEDILIEESSQRYNRIQELINFKNTISRLFRISYGYVTELNIISFIIEEQYQLEQFKKTDIGILDYNHFYEECSAFIFHSSKEEERIHKLREVLKHIPIRITKDKFYDYIEKSIGLIEVNEEQEDLERFFDMLKLQFIGSSIKGYREFLPDIASAIDDLKSKDLLNLNEDEMNTLWEDIEMIGDTLSKIITILSQLYKAFNSLSVLIMLENVNLQTLYNRHIAYKDFYLSASSIVNWASNPEEKELLIETLPELLDKHIKTLEANLEKKHSVIMKQIEEGNENPLTENSLSKEIQNYQLVLYYLNTDLSDLFSYERKSSSSITIDKTLKSYIEEFKHFMDEQLQGMPNVFRKARMQHFLGIIPPSMDEKEFRHYVKNAVELCSTEERKALVLSKIGIIMESSGFFEHQSCDCGHDHHHDHHHHGHHHHEHYDGEHFHMHDHDHHHYH</sequence>
<dbReference type="RefSeq" id="WP_341877490.1">
    <property type="nucleotide sequence ID" value="NZ_CP121687.1"/>
</dbReference>
<proteinExistence type="predicted"/>
<reference evidence="1 2" key="1">
    <citation type="submission" date="2023-03" db="EMBL/GenBank/DDBJ databases">
        <title>Novel Species.</title>
        <authorList>
            <person name="Ma S."/>
        </authorList>
    </citation>
    <scope>NUCLEOTIDE SEQUENCE [LARGE SCALE GENOMIC DNA]</scope>
    <source>
        <strain evidence="1 2">LIND6LT2</strain>
    </source>
</reference>
<keyword evidence="2" id="KW-1185">Reference proteome</keyword>
<evidence type="ECO:0000313" key="1">
    <source>
        <dbReference type="EMBL" id="WZL70524.1"/>
    </source>
</evidence>
<dbReference type="Proteomes" id="UP001486565">
    <property type="component" value="Chromosome"/>
</dbReference>
<accession>A0ABZ2Y7G8</accession>